<dbReference type="RefSeq" id="WP_011416355.1">
    <property type="nucleotide sequence ID" value="NC_007759.1"/>
</dbReference>
<name>Q2LPX1_SYNAS</name>
<reference evidence="2 3" key="1">
    <citation type="journal article" date="2007" name="Proc. Natl. Acad. Sci. U.S.A.">
        <title>The genome of Syntrophus aciditrophicus: life at the thermodynamic limit of microbial growth.</title>
        <authorList>
            <person name="McInerney M.J."/>
            <person name="Rohlin L."/>
            <person name="Mouttaki H."/>
            <person name="Kim U."/>
            <person name="Krupp R.S."/>
            <person name="Rios-Hernandez L."/>
            <person name="Sieber J."/>
            <person name="Struchtemeyer C.G."/>
            <person name="Bhattacharyya A."/>
            <person name="Campbell J.W."/>
            <person name="Gunsalus R.P."/>
        </authorList>
    </citation>
    <scope>NUCLEOTIDE SEQUENCE [LARGE SCALE GENOMIC DNA]</scope>
    <source>
        <strain evidence="2 3">SB</strain>
    </source>
</reference>
<protein>
    <submittedName>
        <fullName evidence="2">Transposase</fullName>
    </submittedName>
</protein>
<dbReference type="Pfam" id="PF02371">
    <property type="entry name" value="Transposase_20"/>
    <property type="match status" value="1"/>
</dbReference>
<dbReference type="GO" id="GO:0003677">
    <property type="term" value="F:DNA binding"/>
    <property type="evidence" value="ECO:0007669"/>
    <property type="project" value="InterPro"/>
</dbReference>
<dbReference type="Proteomes" id="UP000001933">
    <property type="component" value="Chromosome"/>
</dbReference>
<dbReference type="InParanoid" id="Q2LPX1"/>
<dbReference type="HOGENOM" id="CLU_2332605_0_0_7"/>
<gene>
    <name evidence="2" type="ORF">SYN_02596</name>
</gene>
<dbReference type="GO" id="GO:0006313">
    <property type="term" value="P:DNA transposition"/>
    <property type="evidence" value="ECO:0007669"/>
    <property type="project" value="InterPro"/>
</dbReference>
<dbReference type="EMBL" id="CP000252">
    <property type="protein sequence ID" value="ABC76321.1"/>
    <property type="molecule type" value="Genomic_DNA"/>
</dbReference>
<evidence type="ECO:0000313" key="2">
    <source>
        <dbReference type="EMBL" id="ABC76321.1"/>
    </source>
</evidence>
<dbReference type="GO" id="GO:0004803">
    <property type="term" value="F:transposase activity"/>
    <property type="evidence" value="ECO:0007669"/>
    <property type="project" value="InterPro"/>
</dbReference>
<proteinExistence type="predicted"/>
<organism evidence="2 3">
    <name type="scientific">Syntrophus aciditrophicus (strain SB)</name>
    <dbReference type="NCBI Taxonomy" id="56780"/>
    <lineage>
        <taxon>Bacteria</taxon>
        <taxon>Pseudomonadati</taxon>
        <taxon>Thermodesulfobacteriota</taxon>
        <taxon>Syntrophia</taxon>
        <taxon>Syntrophales</taxon>
        <taxon>Syntrophaceae</taxon>
        <taxon>Syntrophus</taxon>
    </lineage>
</organism>
<dbReference type="NCBIfam" id="NF033496">
    <property type="entry name" value="DUF2080_fam_acc"/>
    <property type="match status" value="1"/>
</dbReference>
<evidence type="ECO:0000259" key="1">
    <source>
        <dbReference type="Pfam" id="PF02371"/>
    </source>
</evidence>
<dbReference type="AlphaFoldDB" id="Q2LPX1"/>
<dbReference type="eggNOG" id="COG3547">
    <property type="taxonomic scope" value="Bacteria"/>
</dbReference>
<accession>Q2LPX1</accession>
<evidence type="ECO:0000313" key="3">
    <source>
        <dbReference type="Proteomes" id="UP000001933"/>
    </source>
</evidence>
<dbReference type="InterPro" id="IPR003346">
    <property type="entry name" value="Transposase_20"/>
</dbReference>
<keyword evidence="3" id="KW-1185">Reference proteome</keyword>
<dbReference type="STRING" id="56780.SYN_02596"/>
<feature type="domain" description="Transposase IS116/IS110/IS902 C-terminal" evidence="1">
    <location>
        <begin position="63"/>
        <end position="95"/>
    </location>
</feature>
<dbReference type="KEGG" id="sat:SYN_02596"/>
<sequence>MSSEEYLKTDHQLSSPVFKFEVYGEELICKKVKRSGGCGHFYVPASWSGKHIKIMDGKSLPMSGLDPAVYQSGQYRGKGDHEAGNRHLRRIIGMMTPK</sequence>